<dbReference type="Gene3D" id="3.50.50.60">
    <property type="entry name" value="FAD/NAD(P)-binding domain"/>
    <property type="match status" value="1"/>
</dbReference>
<evidence type="ECO:0000256" key="5">
    <source>
        <dbReference type="RuleBase" id="RU362067"/>
    </source>
</evidence>
<keyword evidence="6" id="KW-0732">Signal</keyword>
<dbReference type="SMART" id="SM00248">
    <property type="entry name" value="ANK"/>
    <property type="match status" value="4"/>
</dbReference>
<dbReference type="PROSITE" id="PS50088">
    <property type="entry name" value="ANK_REPEAT"/>
    <property type="match status" value="4"/>
</dbReference>
<name>A0A3M2RN16_9HYPO</name>
<dbReference type="GO" id="GO:0016491">
    <property type="term" value="F:oxidoreductase activity"/>
    <property type="evidence" value="ECO:0007669"/>
    <property type="project" value="UniProtKB-KW"/>
</dbReference>
<dbReference type="InterPro" id="IPR002937">
    <property type="entry name" value="Amino_oxidase"/>
</dbReference>
<feature type="chain" id="PRO_5018206779" description="Amine oxidase" evidence="6">
    <location>
        <begin position="23"/>
        <end position="1135"/>
    </location>
</feature>
<dbReference type="PRINTS" id="PR01415">
    <property type="entry name" value="ANKYRIN"/>
</dbReference>
<evidence type="ECO:0000256" key="4">
    <source>
        <dbReference type="PROSITE-ProRule" id="PRU00023"/>
    </source>
</evidence>
<gene>
    <name evidence="9" type="ORF">CDV36_013842</name>
</gene>
<dbReference type="InterPro" id="IPR018712">
    <property type="entry name" value="Tle1-like_cat"/>
</dbReference>
<accession>A0A3M2RN16</accession>
<feature type="repeat" description="ANK" evidence="4">
    <location>
        <begin position="637"/>
        <end position="669"/>
    </location>
</feature>
<comment type="similarity">
    <text evidence="5">Belongs to the flavin monoamine oxidase family.</text>
</comment>
<dbReference type="Pfam" id="PF00023">
    <property type="entry name" value="Ank"/>
    <property type="match status" value="1"/>
</dbReference>
<organism evidence="9 10">
    <name type="scientific">Fusarium kuroshium</name>
    <dbReference type="NCBI Taxonomy" id="2010991"/>
    <lineage>
        <taxon>Eukaryota</taxon>
        <taxon>Fungi</taxon>
        <taxon>Dikarya</taxon>
        <taxon>Ascomycota</taxon>
        <taxon>Pezizomycotina</taxon>
        <taxon>Sordariomycetes</taxon>
        <taxon>Hypocreomycetidae</taxon>
        <taxon>Hypocreales</taxon>
        <taxon>Nectriaceae</taxon>
        <taxon>Fusarium</taxon>
        <taxon>Fusarium solani species complex</taxon>
    </lineage>
</organism>
<evidence type="ECO:0000256" key="6">
    <source>
        <dbReference type="SAM" id="SignalP"/>
    </source>
</evidence>
<dbReference type="Proteomes" id="UP000277212">
    <property type="component" value="Unassembled WGS sequence"/>
</dbReference>
<dbReference type="Pfam" id="PF12796">
    <property type="entry name" value="Ank_2"/>
    <property type="match status" value="1"/>
</dbReference>
<evidence type="ECO:0000313" key="10">
    <source>
        <dbReference type="Proteomes" id="UP000277212"/>
    </source>
</evidence>
<keyword evidence="5" id="KW-0274">FAD</keyword>
<feature type="domain" description="T6SS Phospholipase effector Tle1-like catalytic" evidence="8">
    <location>
        <begin position="753"/>
        <end position="1013"/>
    </location>
</feature>
<evidence type="ECO:0000256" key="3">
    <source>
        <dbReference type="PIRSR" id="PIRSR601613-1"/>
    </source>
</evidence>
<dbReference type="SUPFAM" id="SSF54373">
    <property type="entry name" value="FAD-linked reductases, C-terminal domain"/>
    <property type="match status" value="1"/>
</dbReference>
<reference evidence="9 10" key="1">
    <citation type="submission" date="2017-06" db="EMBL/GenBank/DDBJ databases">
        <title>Comparative genomic analysis of Ambrosia Fusariam Clade fungi.</title>
        <authorList>
            <person name="Stajich J.E."/>
            <person name="Carrillo J."/>
            <person name="Kijimoto T."/>
            <person name="Eskalen A."/>
            <person name="O'Donnell K."/>
            <person name="Kasson M."/>
        </authorList>
    </citation>
    <scope>NUCLEOTIDE SEQUENCE [LARGE SCALE GENOMIC DNA]</scope>
    <source>
        <strain evidence="9">UCR3666</strain>
    </source>
</reference>
<comment type="caution">
    <text evidence="9">The sequence shown here is derived from an EMBL/GenBank/DDBJ whole genome shotgun (WGS) entry which is preliminary data.</text>
</comment>
<feature type="repeat" description="ANK" evidence="4">
    <location>
        <begin position="604"/>
        <end position="636"/>
    </location>
</feature>
<dbReference type="PANTHER" id="PTHR10742:SF313">
    <property type="entry name" value="AMINE OXIDASE"/>
    <property type="match status" value="1"/>
</dbReference>
<proteinExistence type="inferred from homology"/>
<dbReference type="SUPFAM" id="SSF48403">
    <property type="entry name" value="Ankyrin repeat"/>
    <property type="match status" value="1"/>
</dbReference>
<evidence type="ECO:0000256" key="2">
    <source>
        <dbReference type="ARBA" id="ARBA00023002"/>
    </source>
</evidence>
<dbReference type="Pfam" id="PF01593">
    <property type="entry name" value="Amino_oxidase"/>
    <property type="match status" value="1"/>
</dbReference>
<comment type="cofactor">
    <cofactor evidence="1 5">
        <name>FAD</name>
        <dbReference type="ChEBI" id="CHEBI:57692"/>
    </cofactor>
</comment>
<evidence type="ECO:0000259" key="8">
    <source>
        <dbReference type="Pfam" id="PF09994"/>
    </source>
</evidence>
<feature type="repeat" description="ANK" evidence="4">
    <location>
        <begin position="538"/>
        <end position="570"/>
    </location>
</feature>
<keyword evidence="4" id="KW-0040">ANK repeat</keyword>
<dbReference type="Gene3D" id="1.25.40.20">
    <property type="entry name" value="Ankyrin repeat-containing domain"/>
    <property type="match status" value="2"/>
</dbReference>
<dbReference type="Gene3D" id="3.90.660.10">
    <property type="match status" value="1"/>
</dbReference>
<feature type="signal peptide" evidence="6">
    <location>
        <begin position="1"/>
        <end position="22"/>
    </location>
</feature>
<dbReference type="EC" id="1.4.3.-" evidence="5"/>
<evidence type="ECO:0000313" key="9">
    <source>
        <dbReference type="EMBL" id="RMJ06562.1"/>
    </source>
</evidence>
<feature type="repeat" description="ANK" evidence="4">
    <location>
        <begin position="571"/>
        <end position="603"/>
    </location>
</feature>
<dbReference type="EMBL" id="NKUJ01000404">
    <property type="protein sequence ID" value="RMJ06562.1"/>
    <property type="molecule type" value="Genomic_DNA"/>
</dbReference>
<protein>
    <recommendedName>
        <fullName evidence="5">Amine oxidase</fullName>
        <ecNumber evidence="5">1.4.3.-</ecNumber>
    </recommendedName>
</protein>
<evidence type="ECO:0000256" key="1">
    <source>
        <dbReference type="ARBA" id="ARBA00001974"/>
    </source>
</evidence>
<dbReference type="InterPro" id="IPR036770">
    <property type="entry name" value="Ankyrin_rpt-contain_sf"/>
</dbReference>
<dbReference type="SUPFAM" id="SSF51905">
    <property type="entry name" value="FAD/NAD(P)-binding domain"/>
    <property type="match status" value="1"/>
</dbReference>
<dbReference type="AlphaFoldDB" id="A0A3M2RN16"/>
<dbReference type="STRING" id="2010991.A0A3M2RN16"/>
<dbReference type="PROSITE" id="PS50297">
    <property type="entry name" value="ANK_REP_REGION"/>
    <property type="match status" value="4"/>
</dbReference>
<dbReference type="PRINTS" id="PR00757">
    <property type="entry name" value="AMINEOXDASEF"/>
</dbReference>
<feature type="domain" description="Amine oxidase" evidence="7">
    <location>
        <begin position="43"/>
        <end position="473"/>
    </location>
</feature>
<dbReference type="OrthoDB" id="7777654at2759"/>
<dbReference type="InterPro" id="IPR036188">
    <property type="entry name" value="FAD/NAD-bd_sf"/>
</dbReference>
<dbReference type="InterPro" id="IPR001613">
    <property type="entry name" value="Flavin_amine_oxidase"/>
</dbReference>
<dbReference type="InterPro" id="IPR002110">
    <property type="entry name" value="Ankyrin_rpt"/>
</dbReference>
<keyword evidence="2 5" id="KW-0560">Oxidoreductase</keyword>
<dbReference type="PANTHER" id="PTHR10742">
    <property type="entry name" value="FLAVIN MONOAMINE OXIDASE"/>
    <property type="match status" value="1"/>
</dbReference>
<dbReference type="InterPro" id="IPR050281">
    <property type="entry name" value="Flavin_monoamine_oxidase"/>
</dbReference>
<evidence type="ECO:0000259" key="7">
    <source>
        <dbReference type="Pfam" id="PF01593"/>
    </source>
</evidence>
<keyword evidence="10" id="KW-1185">Reference proteome</keyword>
<keyword evidence="5" id="KW-0285">Flavoprotein</keyword>
<sequence>MRHSYSQLLAVFCGVLLGTSQAVAVPRGGTCKKTKVAILGAGVAGITAAQTLSNASIHDFLIVEHNDYVGGRLRKTSFGEGPDGKPLTVELGANWVEGLESEKGNQNPIWRLAQKHGIKNTQSNYTKLLTYDENGPADFSEEIDEFDEKLEIAMADAGLLLKNNLQDTSTRAGLGLAGWRPGWDMKKQAAEWWGWDFEMVFPPEQCGFLYTIAVQNATFDHFSDETNLVIDQRGFSAWLLGEADEFLKENDPRLLLNTTVDKIAYDTNGVKIITKDGDCIEADYAICTFSVGVLQNDVITFEPELPRWKQEPIQQFQMGTYTKIFMQFNESFWPKDTEFFLYADPKERGYYPLFQALDAPGFVEGSNVLFGTVTGQQSYHAEQQTDKETLEEIMEVLHTIFPDTEIPEPTAFMYPRWSQEEWAFGSFSNWPPGMTLEKHQNMRANVDRLWFAGEANSAQFFGYLQGAYFEGQEIGDRIARIIGGKDTEAALQMKRYEVLEGTTTPDEYNESNGWSSLLPTVLALGYDAMMCWKCVLYYRSSALHLAAENGKAEAVELLIKYGANVDLRDTQGRTPLALAATKGHTRAVEILLKNNADVNSQSQKGSSALHQAADQGKVEVVKLLIKQGANVNIRDTLGRTPLALAAKMWQARAGEILLKNNADVKSKDNQGNNLLLEVVRLALSMKVGVPAVLMVRVLLQNTNPKDEEGKEEKENEAKDALKVVGSFMVKQGFSWQDAQPLLVELSSHNFVYRRAIVCCDGTWNDRETEQPFTNVAKLISCIASEANYDHARYEQIPYYIDGIGTGTTWLGSRMVGATGEGITRKIREGYRHLCSTYRFKGDQIVLIGFSRGAFTIHCLAKFVSEVGLLNQEVVNKELPAIFELWHQGQSAISGGDSDLAKRCDELNRKGKLRREVEVDVLAAWDMVKALKTSFFSRDEPFSFIDGRLPLKVKKAFHALALDERRNHFQPVILSSQTTDQLKQCWFLGSHSDIGGGGDNGGLSNIPLCWMISQLKIAVQFNEEAIWDTTEEGRVLDFEEGLPDTKGNYAPGALRIINLTKSDSFVSFWRFLGSVLRDPGNPFVDGHKDGFKSNETMHFSVRALPAIVWGGKQPSNGLALKVEAGIANLKDRLMVG</sequence>
<dbReference type="Pfam" id="PF09994">
    <property type="entry name" value="T6SS_Tle1-like_cat"/>
    <property type="match status" value="1"/>
</dbReference>
<dbReference type="GO" id="GO:0006598">
    <property type="term" value="P:polyamine catabolic process"/>
    <property type="evidence" value="ECO:0007669"/>
    <property type="project" value="TreeGrafter"/>
</dbReference>
<feature type="binding site" evidence="3">
    <location>
        <position position="260"/>
    </location>
    <ligand>
        <name>FAD</name>
        <dbReference type="ChEBI" id="CHEBI:57692"/>
    </ligand>
</feature>